<organism evidence="2">
    <name type="scientific">Siphoviridae sp. ctxvK3</name>
    <dbReference type="NCBI Taxonomy" id="2827975"/>
    <lineage>
        <taxon>Viruses</taxon>
        <taxon>Duplodnaviria</taxon>
        <taxon>Heunggongvirae</taxon>
        <taxon>Uroviricota</taxon>
        <taxon>Caudoviricetes</taxon>
    </lineage>
</organism>
<keyword evidence="1" id="KW-0812">Transmembrane</keyword>
<reference evidence="2" key="1">
    <citation type="journal article" date="2021" name="Proc. Natl. Acad. Sci. U.S.A.">
        <title>A Catalog of Tens of Thousands of Viruses from Human Metagenomes Reveals Hidden Associations with Chronic Diseases.</title>
        <authorList>
            <person name="Tisza M.J."/>
            <person name="Buck C.B."/>
        </authorList>
    </citation>
    <scope>NUCLEOTIDE SEQUENCE</scope>
    <source>
        <strain evidence="2">CtxvK3</strain>
    </source>
</reference>
<name>A0A8S5SGR2_9CAUD</name>
<feature type="transmembrane region" description="Helical" evidence="1">
    <location>
        <begin position="12"/>
        <end position="30"/>
    </location>
</feature>
<dbReference type="EMBL" id="BK032591">
    <property type="protein sequence ID" value="DAF50027.1"/>
    <property type="molecule type" value="Genomic_DNA"/>
</dbReference>
<proteinExistence type="predicted"/>
<sequence>MKYKPLDLNVVQWVVFIGTVIVLVYGDTFLTV</sequence>
<evidence type="ECO:0000313" key="2">
    <source>
        <dbReference type="EMBL" id="DAF50027.1"/>
    </source>
</evidence>
<protein>
    <submittedName>
        <fullName evidence="2">Uncharacterized protein</fullName>
    </submittedName>
</protein>
<keyword evidence="1" id="KW-1133">Transmembrane helix</keyword>
<evidence type="ECO:0000256" key="1">
    <source>
        <dbReference type="SAM" id="Phobius"/>
    </source>
</evidence>
<keyword evidence="1" id="KW-0472">Membrane</keyword>
<accession>A0A8S5SGR2</accession>